<dbReference type="SMART" id="SM01321">
    <property type="entry name" value="Y1_Tnp"/>
    <property type="match status" value="1"/>
</dbReference>
<dbReference type="SUPFAM" id="SSF143422">
    <property type="entry name" value="Transposase IS200-like"/>
    <property type="match status" value="1"/>
</dbReference>
<evidence type="ECO:0000313" key="2">
    <source>
        <dbReference type="EMBL" id="OGG69451.1"/>
    </source>
</evidence>
<dbReference type="GO" id="GO:0003677">
    <property type="term" value="F:DNA binding"/>
    <property type="evidence" value="ECO:0007669"/>
    <property type="project" value="InterPro"/>
</dbReference>
<name>A0A1F6E749_9BACT</name>
<dbReference type="EMBL" id="MFLL01000012">
    <property type="protein sequence ID" value="OGG69451.1"/>
    <property type="molecule type" value="Genomic_DNA"/>
</dbReference>
<evidence type="ECO:0000313" key="3">
    <source>
        <dbReference type="Proteomes" id="UP000176914"/>
    </source>
</evidence>
<dbReference type="Gene3D" id="3.30.70.1290">
    <property type="entry name" value="Transposase IS200-like"/>
    <property type="match status" value="1"/>
</dbReference>
<dbReference type="InterPro" id="IPR036515">
    <property type="entry name" value="Transposase_17_sf"/>
</dbReference>
<dbReference type="Pfam" id="PF01797">
    <property type="entry name" value="Y1_Tnp"/>
    <property type="match status" value="1"/>
</dbReference>
<dbReference type="AlphaFoldDB" id="A0A1F6E749"/>
<accession>A0A1F6E749</accession>
<dbReference type="PANTHER" id="PTHR34322:SF2">
    <property type="entry name" value="TRANSPOSASE IS200-LIKE DOMAIN-CONTAINING PROTEIN"/>
    <property type="match status" value="1"/>
</dbReference>
<dbReference type="Proteomes" id="UP000176914">
    <property type="component" value="Unassembled WGS sequence"/>
</dbReference>
<comment type="caution">
    <text evidence="2">The sequence shown here is derived from an EMBL/GenBank/DDBJ whole genome shotgun (WGS) entry which is preliminary data.</text>
</comment>
<proteinExistence type="predicted"/>
<sequence length="214" mass="25435">MDFYHVINRGVEKRDVFLEEGDFIRFIHDMYVFNDVRSAPNYIVKERQHVRQRKMLVHVHAYCLMKNHYHLLLSPNTENGISAFMQKLNMGYSKYFNDKYERSGVLWQGIFKKIHVTRDAHFMYIPYYIHLNPLDFIHPEWRAGAIKNPGQALAFLREYRWSSHLDYLGVKNFPSVIYPVQLAGVLGNRSQYEREIRDVISSPHLANKSLDIEL</sequence>
<reference evidence="2 3" key="1">
    <citation type="journal article" date="2016" name="Nat. Commun.">
        <title>Thousands of microbial genomes shed light on interconnected biogeochemical processes in an aquifer system.</title>
        <authorList>
            <person name="Anantharaman K."/>
            <person name="Brown C.T."/>
            <person name="Hug L.A."/>
            <person name="Sharon I."/>
            <person name="Castelle C.J."/>
            <person name="Probst A.J."/>
            <person name="Thomas B.C."/>
            <person name="Singh A."/>
            <person name="Wilkins M.J."/>
            <person name="Karaoz U."/>
            <person name="Brodie E.L."/>
            <person name="Williams K.H."/>
            <person name="Hubbard S.S."/>
            <person name="Banfield J.F."/>
        </authorList>
    </citation>
    <scope>NUCLEOTIDE SEQUENCE [LARGE SCALE GENOMIC DNA]</scope>
</reference>
<gene>
    <name evidence="2" type="ORF">A3C20_00930</name>
</gene>
<dbReference type="GO" id="GO:0006313">
    <property type="term" value="P:DNA transposition"/>
    <property type="evidence" value="ECO:0007669"/>
    <property type="project" value="InterPro"/>
</dbReference>
<evidence type="ECO:0000259" key="1">
    <source>
        <dbReference type="SMART" id="SM01321"/>
    </source>
</evidence>
<dbReference type="PANTHER" id="PTHR34322">
    <property type="entry name" value="TRANSPOSASE, Y1_TNP DOMAIN-CONTAINING"/>
    <property type="match status" value="1"/>
</dbReference>
<feature type="domain" description="Transposase IS200-like" evidence="1">
    <location>
        <begin position="1"/>
        <end position="132"/>
    </location>
</feature>
<protein>
    <recommendedName>
        <fullName evidence="1">Transposase IS200-like domain-containing protein</fullName>
    </recommendedName>
</protein>
<organism evidence="2 3">
    <name type="scientific">Candidatus Kaiserbacteria bacterium RIFCSPHIGHO2_02_FULL_55_25</name>
    <dbReference type="NCBI Taxonomy" id="1798498"/>
    <lineage>
        <taxon>Bacteria</taxon>
        <taxon>Candidatus Kaiseribacteriota</taxon>
    </lineage>
</organism>
<dbReference type="GO" id="GO:0004803">
    <property type="term" value="F:transposase activity"/>
    <property type="evidence" value="ECO:0007669"/>
    <property type="project" value="InterPro"/>
</dbReference>
<dbReference type="InterPro" id="IPR002686">
    <property type="entry name" value="Transposase_17"/>
</dbReference>